<organism evidence="5 6">
    <name type="scientific">Papaver nudicaule</name>
    <name type="common">Iceland poppy</name>
    <dbReference type="NCBI Taxonomy" id="74823"/>
    <lineage>
        <taxon>Eukaryota</taxon>
        <taxon>Viridiplantae</taxon>
        <taxon>Streptophyta</taxon>
        <taxon>Embryophyta</taxon>
        <taxon>Tracheophyta</taxon>
        <taxon>Spermatophyta</taxon>
        <taxon>Magnoliopsida</taxon>
        <taxon>Ranunculales</taxon>
        <taxon>Papaveraceae</taxon>
        <taxon>Papaveroideae</taxon>
        <taxon>Papaver</taxon>
    </lineage>
</organism>
<evidence type="ECO:0000256" key="2">
    <source>
        <dbReference type="ARBA" id="ARBA00023002"/>
    </source>
</evidence>
<protein>
    <recommendedName>
        <fullName evidence="4">Secoisolariciresinol dehydrogenase</fullName>
        <ecNumber evidence="3">1.1.1.331</ecNumber>
    </recommendedName>
</protein>
<evidence type="ECO:0000313" key="6">
    <source>
        <dbReference type="Proteomes" id="UP001177140"/>
    </source>
</evidence>
<evidence type="ECO:0000313" key="5">
    <source>
        <dbReference type="EMBL" id="MCL7051805.1"/>
    </source>
</evidence>
<dbReference type="FunFam" id="3.40.50.720:FF:000084">
    <property type="entry name" value="Short-chain dehydrogenase reductase"/>
    <property type="match status" value="1"/>
</dbReference>
<comment type="caution">
    <text evidence="5">The sequence shown here is derived from an EMBL/GenBank/DDBJ whole genome shotgun (WGS) entry which is preliminary data.</text>
</comment>
<dbReference type="EC" id="1.1.1.331" evidence="3"/>
<dbReference type="Proteomes" id="UP001177140">
    <property type="component" value="Unassembled WGS sequence"/>
</dbReference>
<dbReference type="PRINTS" id="PR00081">
    <property type="entry name" value="GDHRDH"/>
</dbReference>
<dbReference type="Gene3D" id="3.40.50.720">
    <property type="entry name" value="NAD(P)-binding Rossmann-like Domain"/>
    <property type="match status" value="1"/>
</dbReference>
<keyword evidence="6" id="KW-1185">Reference proteome</keyword>
<evidence type="ECO:0000256" key="4">
    <source>
        <dbReference type="ARBA" id="ARBA00071098"/>
    </source>
</evidence>
<evidence type="ECO:0000256" key="1">
    <source>
        <dbReference type="ARBA" id="ARBA00006484"/>
    </source>
</evidence>
<reference evidence="5" key="1">
    <citation type="submission" date="2022-03" db="EMBL/GenBank/DDBJ databases">
        <title>A functionally conserved STORR gene fusion in Papaver species that diverged 16.8 million years ago.</title>
        <authorList>
            <person name="Catania T."/>
        </authorList>
    </citation>
    <scope>NUCLEOTIDE SEQUENCE</scope>
    <source>
        <strain evidence="5">S-191538</strain>
    </source>
</reference>
<dbReference type="InterPro" id="IPR020904">
    <property type="entry name" value="Sc_DH/Rdtase_CS"/>
</dbReference>
<dbReference type="SUPFAM" id="SSF51735">
    <property type="entry name" value="NAD(P)-binding Rossmann-fold domains"/>
    <property type="match status" value="1"/>
</dbReference>
<dbReference type="EMBL" id="JAJJMA010342661">
    <property type="protein sequence ID" value="MCL7051805.1"/>
    <property type="molecule type" value="Genomic_DNA"/>
</dbReference>
<gene>
    <name evidence="5" type="ORF">MKW94_026924</name>
</gene>
<accession>A0AA41W2S1</accession>
<evidence type="ECO:0000256" key="3">
    <source>
        <dbReference type="ARBA" id="ARBA00066949"/>
    </source>
</evidence>
<dbReference type="GO" id="GO:0009807">
    <property type="term" value="P:lignan biosynthetic process"/>
    <property type="evidence" value="ECO:0007669"/>
    <property type="project" value="UniProtKB-ARBA"/>
</dbReference>
<sequence length="292" mass="30231">MDIGHGTSTSEVSLNKRLEGKVAIIMGGSIGIGGDTGIGATTAKLFARHGAKVVLANTENDLGLPILSEEPAAAAISYLHCDVTKEADIQNVVDKTVEKYGKLDIMYSNAGILGNQSGKSILDGSLEDLTSVFNVNVFGAFLAAKHAARVMVPAKKGCIIFTCSLASVIAGETSNAYTMSKHAVLGLTKNLCVELGESGIRVNCISPFVIVTPTVSGGGGGGIEAADNLEKVVHESANLKGTMLRTDDVAEAAVYLSSDESKYVSGLNLVIDGGYSTTNPTFSRALKSLSTE</sequence>
<dbReference type="PRINTS" id="PR00080">
    <property type="entry name" value="SDRFAMILY"/>
</dbReference>
<dbReference type="Pfam" id="PF13561">
    <property type="entry name" value="adh_short_C2"/>
    <property type="match status" value="1"/>
</dbReference>
<dbReference type="GO" id="GO:0120529">
    <property type="term" value="F:secoisolariciresinol dehydrogenase activity"/>
    <property type="evidence" value="ECO:0007669"/>
    <property type="project" value="UniProtKB-EC"/>
</dbReference>
<dbReference type="PROSITE" id="PS00061">
    <property type="entry name" value="ADH_SHORT"/>
    <property type="match status" value="1"/>
</dbReference>
<dbReference type="PANTHER" id="PTHR43180">
    <property type="entry name" value="3-OXOACYL-(ACYL-CARRIER-PROTEIN) REDUCTASE (AFU_ORTHOLOGUE AFUA_6G11210)"/>
    <property type="match status" value="1"/>
</dbReference>
<comment type="similarity">
    <text evidence="1">Belongs to the short-chain dehydrogenases/reductases (SDR) family.</text>
</comment>
<dbReference type="InterPro" id="IPR036291">
    <property type="entry name" value="NAD(P)-bd_dom_sf"/>
</dbReference>
<proteinExistence type="inferred from homology"/>
<keyword evidence="2" id="KW-0560">Oxidoreductase</keyword>
<dbReference type="AlphaFoldDB" id="A0AA41W2S1"/>
<dbReference type="InterPro" id="IPR002347">
    <property type="entry name" value="SDR_fam"/>
</dbReference>
<name>A0AA41W2S1_PAPNU</name>
<dbReference type="PANTHER" id="PTHR43180:SF45">
    <property type="entry name" value="SECOISOLARICIRESINOL DEHYDROGENASE-LIKE ISOFORM X1"/>
    <property type="match status" value="1"/>
</dbReference>